<proteinExistence type="predicted"/>
<evidence type="ECO:0000313" key="2">
    <source>
        <dbReference type="EMBL" id="KAF2220278.1"/>
    </source>
</evidence>
<reference evidence="3" key="1">
    <citation type="journal article" date="2020" name="Stud. Mycol.">
        <title>101 Dothideomycetes genomes: A test case for predicting lifestyles and emergence of pathogens.</title>
        <authorList>
            <person name="Haridas S."/>
            <person name="Albert R."/>
            <person name="Binder M."/>
            <person name="Bloem J."/>
            <person name="LaButti K."/>
            <person name="Salamov A."/>
            <person name="Andreopoulos B."/>
            <person name="Baker S."/>
            <person name="Barry K."/>
            <person name="Bills G."/>
            <person name="Bluhm B."/>
            <person name="Cannon C."/>
            <person name="Castanera R."/>
            <person name="Culley D."/>
            <person name="Daum C."/>
            <person name="Ezra D."/>
            <person name="Gonzalez J."/>
            <person name="Henrissat B."/>
            <person name="Kuo A."/>
            <person name="Liang C."/>
            <person name="Lipzen A."/>
            <person name="Lutzoni F."/>
            <person name="Magnuson J."/>
            <person name="Mondo S."/>
            <person name="Nolan M."/>
            <person name="Ohm R."/>
            <person name="Pangilinan J."/>
            <person name="Park H.-J."/>
            <person name="Ramirez L."/>
            <person name="Alfaro M."/>
            <person name="Sun H."/>
            <person name="Tritt A."/>
            <person name="Yoshinaga Y."/>
            <person name="Zwiers L.-H."/>
            <person name="Turgeon B."/>
            <person name="Goodwin S."/>
            <person name="Spatafora J."/>
            <person name="Crous P."/>
            <person name="Grigoriev I."/>
        </authorList>
    </citation>
    <scope>NUCLEOTIDE SEQUENCE [LARGE SCALE GENOMIC DNA]</scope>
    <source>
        <strain evidence="3">CECT 20119</strain>
    </source>
</reference>
<evidence type="ECO:0000313" key="3">
    <source>
        <dbReference type="Proteomes" id="UP000799538"/>
    </source>
</evidence>
<evidence type="ECO:0000256" key="1">
    <source>
        <dbReference type="SAM" id="MobiDB-lite"/>
    </source>
</evidence>
<sequence length="177" mass="19904">MYDLSFRRERKSLSMSLVGHEVSSTKAGLPKITLLQALEMSYLVIRNITQLIGSRAHIKEEHFGNCNRSCISWNLAGQQTVDDATGRNLTTRASEEQAQRYMPRSGTQGHRSEQGYPGRVTTAMGISEAARTHTSICTIVHGLDQKRWARRWEGTESGSGDREVDIWLCQARRLPLS</sequence>
<feature type="region of interest" description="Disordered" evidence="1">
    <location>
        <begin position="94"/>
        <end position="117"/>
    </location>
</feature>
<protein>
    <submittedName>
        <fullName evidence="2">Uncharacterized protein</fullName>
    </submittedName>
</protein>
<dbReference type="AlphaFoldDB" id="A0A6A6G417"/>
<keyword evidence="3" id="KW-1185">Reference proteome</keyword>
<accession>A0A6A6G417</accession>
<name>A0A6A6G417_9PEZI</name>
<dbReference type="EMBL" id="ML992513">
    <property type="protein sequence ID" value="KAF2220278.1"/>
    <property type="molecule type" value="Genomic_DNA"/>
</dbReference>
<gene>
    <name evidence="2" type="ORF">BDZ85DRAFT_267474</name>
</gene>
<dbReference type="Proteomes" id="UP000799538">
    <property type="component" value="Unassembled WGS sequence"/>
</dbReference>
<organism evidence="2 3">
    <name type="scientific">Elsinoe ampelina</name>
    <dbReference type="NCBI Taxonomy" id="302913"/>
    <lineage>
        <taxon>Eukaryota</taxon>
        <taxon>Fungi</taxon>
        <taxon>Dikarya</taxon>
        <taxon>Ascomycota</taxon>
        <taxon>Pezizomycotina</taxon>
        <taxon>Dothideomycetes</taxon>
        <taxon>Dothideomycetidae</taxon>
        <taxon>Myriangiales</taxon>
        <taxon>Elsinoaceae</taxon>
        <taxon>Elsinoe</taxon>
    </lineage>
</organism>